<keyword evidence="5" id="KW-0862">Zinc</keyword>
<evidence type="ECO:0000259" key="7">
    <source>
        <dbReference type="Pfam" id="PF07687"/>
    </source>
</evidence>
<dbReference type="CDD" id="cd05652">
    <property type="entry name" value="M20_ArgE_DapE-like_fungal"/>
    <property type="match status" value="1"/>
</dbReference>
<dbReference type="AlphaFoldDB" id="A0A5J5FAF3"/>
<dbReference type="OrthoDB" id="3064516at2759"/>
<evidence type="ECO:0000256" key="4">
    <source>
        <dbReference type="ARBA" id="ARBA00022801"/>
    </source>
</evidence>
<feature type="chain" id="PRO_5023929865" description="Peptidase M20 dimerisation domain-containing protein" evidence="6">
    <location>
        <begin position="16"/>
        <end position="458"/>
    </location>
</feature>
<dbReference type="Pfam" id="PF01546">
    <property type="entry name" value="Peptidase_M20"/>
    <property type="match status" value="1"/>
</dbReference>
<dbReference type="InterPro" id="IPR011650">
    <property type="entry name" value="Peptidase_M20_dimer"/>
</dbReference>
<dbReference type="GO" id="GO:0016787">
    <property type="term" value="F:hydrolase activity"/>
    <property type="evidence" value="ECO:0007669"/>
    <property type="project" value="UniProtKB-KW"/>
</dbReference>
<evidence type="ECO:0000256" key="5">
    <source>
        <dbReference type="ARBA" id="ARBA00022833"/>
    </source>
</evidence>
<dbReference type="SUPFAM" id="SSF55031">
    <property type="entry name" value="Bacterial exopeptidase dimerisation domain"/>
    <property type="match status" value="1"/>
</dbReference>
<sequence>MKLTSALLLIASANAVQLPFAIPSGVKSALHSYGDSISSLRDRVHLPQFLKNLADPIAASPVLSLHRSLVEIPSVTGNEHAVAVWLADFLTTNNFTVETQAVGGFKGDRLNVFAYVGKNRTTHTLITSHIDTVPPFIPYKAAVSTIYGRGSNDAKGSVAAQITAVRELVKDGVLHEGDVAMLYVVGEELSGDGMKAANHLGVGWKSVIFGEPTELKLAKGHKGILLFSVVSQGKASHSGYPHLGINANSHLIKALARLDDLHLPGSDLLGESTLNIGRIDGGVAPNVIPAFAKADVAVRVAGDLDETIVMIKDAVKGIEGVRLEFMDVAYGPVELDYDVEGFELTVCSYGTDVPNLKGDHKKYLYGPGSILTAHGDNEYVLKSDLFEAVNGYKKLIKESLWPTKRVPDIIEGKGVFDMKFAHPEPEPVSVTAVKVTETLGMHAPKHPKREGFAADSEL</sequence>
<keyword evidence="9" id="KW-1185">Reference proteome</keyword>
<dbReference type="GO" id="GO:0046872">
    <property type="term" value="F:metal ion binding"/>
    <property type="evidence" value="ECO:0007669"/>
    <property type="project" value="UniProtKB-KW"/>
</dbReference>
<evidence type="ECO:0000256" key="2">
    <source>
        <dbReference type="ARBA" id="ARBA00006247"/>
    </source>
</evidence>
<evidence type="ECO:0000256" key="6">
    <source>
        <dbReference type="SAM" id="SignalP"/>
    </source>
</evidence>
<proteinExistence type="inferred from homology"/>
<organism evidence="8 9">
    <name type="scientific">Sphaerosporella brunnea</name>
    <dbReference type="NCBI Taxonomy" id="1250544"/>
    <lineage>
        <taxon>Eukaryota</taxon>
        <taxon>Fungi</taxon>
        <taxon>Dikarya</taxon>
        <taxon>Ascomycota</taxon>
        <taxon>Pezizomycotina</taxon>
        <taxon>Pezizomycetes</taxon>
        <taxon>Pezizales</taxon>
        <taxon>Pyronemataceae</taxon>
        <taxon>Sphaerosporella</taxon>
    </lineage>
</organism>
<protein>
    <recommendedName>
        <fullName evidence="7">Peptidase M20 dimerisation domain-containing protein</fullName>
    </recommendedName>
</protein>
<dbReference type="InterPro" id="IPR002933">
    <property type="entry name" value="Peptidase_M20"/>
</dbReference>
<dbReference type="Gene3D" id="3.30.70.360">
    <property type="match status" value="1"/>
</dbReference>
<evidence type="ECO:0000256" key="1">
    <source>
        <dbReference type="ARBA" id="ARBA00001947"/>
    </source>
</evidence>
<comment type="caution">
    <text evidence="8">The sequence shown here is derived from an EMBL/GenBank/DDBJ whole genome shotgun (WGS) entry which is preliminary data.</text>
</comment>
<reference evidence="8 9" key="1">
    <citation type="submission" date="2019-09" db="EMBL/GenBank/DDBJ databases">
        <title>Draft genome of the ectomycorrhizal ascomycete Sphaerosporella brunnea.</title>
        <authorList>
            <consortium name="DOE Joint Genome Institute"/>
            <person name="Benucci G.M."/>
            <person name="Marozzi G."/>
            <person name="Antonielli L."/>
            <person name="Sanchez S."/>
            <person name="Marco P."/>
            <person name="Wang X."/>
            <person name="Falini L.B."/>
            <person name="Barry K."/>
            <person name="Haridas S."/>
            <person name="Lipzen A."/>
            <person name="Labutti K."/>
            <person name="Grigoriev I.V."/>
            <person name="Murat C."/>
            <person name="Martin F."/>
            <person name="Albertini E."/>
            <person name="Donnini D."/>
            <person name="Bonito G."/>
        </authorList>
    </citation>
    <scope>NUCLEOTIDE SEQUENCE [LARGE SCALE GENOMIC DNA]</scope>
    <source>
        <strain evidence="8 9">Sb_GMNB300</strain>
    </source>
</reference>
<evidence type="ECO:0000313" key="9">
    <source>
        <dbReference type="Proteomes" id="UP000326924"/>
    </source>
</evidence>
<dbReference type="PANTHER" id="PTHR43808:SF8">
    <property type="entry name" value="PEPTIDASE M20 DIMERISATION DOMAIN-CONTAINING PROTEIN"/>
    <property type="match status" value="1"/>
</dbReference>
<comment type="cofactor">
    <cofactor evidence="1">
        <name>Zn(2+)</name>
        <dbReference type="ChEBI" id="CHEBI:29105"/>
    </cofactor>
</comment>
<keyword evidence="3" id="KW-0479">Metal-binding</keyword>
<dbReference type="InterPro" id="IPR050072">
    <property type="entry name" value="Peptidase_M20A"/>
</dbReference>
<dbReference type="SUPFAM" id="SSF53187">
    <property type="entry name" value="Zn-dependent exopeptidases"/>
    <property type="match status" value="1"/>
</dbReference>
<dbReference type="EMBL" id="VXIS01000007">
    <property type="protein sequence ID" value="KAA8914261.1"/>
    <property type="molecule type" value="Genomic_DNA"/>
</dbReference>
<dbReference type="PANTHER" id="PTHR43808">
    <property type="entry name" value="ACETYLORNITHINE DEACETYLASE"/>
    <property type="match status" value="1"/>
</dbReference>
<dbReference type="InterPro" id="IPR036264">
    <property type="entry name" value="Bact_exopeptidase_dim_dom"/>
</dbReference>
<dbReference type="InParanoid" id="A0A5J5FAF3"/>
<evidence type="ECO:0000313" key="8">
    <source>
        <dbReference type="EMBL" id="KAA8914261.1"/>
    </source>
</evidence>
<dbReference type="Pfam" id="PF07687">
    <property type="entry name" value="M20_dimer"/>
    <property type="match status" value="1"/>
</dbReference>
<dbReference type="Proteomes" id="UP000326924">
    <property type="component" value="Unassembled WGS sequence"/>
</dbReference>
<gene>
    <name evidence="8" type="ORF">FN846DRAFT_902171</name>
</gene>
<keyword evidence="6" id="KW-0732">Signal</keyword>
<feature type="signal peptide" evidence="6">
    <location>
        <begin position="1"/>
        <end position="15"/>
    </location>
</feature>
<keyword evidence="4" id="KW-0378">Hydrolase</keyword>
<evidence type="ECO:0000256" key="3">
    <source>
        <dbReference type="ARBA" id="ARBA00022723"/>
    </source>
</evidence>
<comment type="similarity">
    <text evidence="2">Belongs to the peptidase M20A family.</text>
</comment>
<feature type="domain" description="Peptidase M20 dimerisation" evidence="7">
    <location>
        <begin position="220"/>
        <end position="306"/>
    </location>
</feature>
<accession>A0A5J5FAF3</accession>
<name>A0A5J5FAF3_9PEZI</name>
<dbReference type="Gene3D" id="3.40.630.10">
    <property type="entry name" value="Zn peptidases"/>
    <property type="match status" value="1"/>
</dbReference>